<dbReference type="PANTHER" id="PTHR31744:SF220">
    <property type="entry name" value="LOW QUALITY PROTEIN: NAC DOMAIN-CONTAINING PROTEIN 90-LIKE"/>
    <property type="match status" value="1"/>
</dbReference>
<dbReference type="PANTHER" id="PTHR31744">
    <property type="entry name" value="PROTEIN CUP-SHAPED COTYLEDON 2-RELATED"/>
    <property type="match status" value="1"/>
</dbReference>
<organism evidence="7 8">
    <name type="scientific">Stephania japonica</name>
    <dbReference type="NCBI Taxonomy" id="461633"/>
    <lineage>
        <taxon>Eukaryota</taxon>
        <taxon>Viridiplantae</taxon>
        <taxon>Streptophyta</taxon>
        <taxon>Embryophyta</taxon>
        <taxon>Tracheophyta</taxon>
        <taxon>Spermatophyta</taxon>
        <taxon>Magnoliopsida</taxon>
        <taxon>Ranunculales</taxon>
        <taxon>Menispermaceae</taxon>
        <taxon>Menispermoideae</taxon>
        <taxon>Cissampelideae</taxon>
        <taxon>Stephania</taxon>
    </lineage>
</organism>
<dbReference type="InterPro" id="IPR003441">
    <property type="entry name" value="NAC-dom"/>
</dbReference>
<evidence type="ECO:0000313" key="8">
    <source>
        <dbReference type="Proteomes" id="UP001417504"/>
    </source>
</evidence>
<proteinExistence type="predicted"/>
<evidence type="ECO:0000256" key="2">
    <source>
        <dbReference type="ARBA" id="ARBA00023125"/>
    </source>
</evidence>
<feature type="domain" description="NAC" evidence="6">
    <location>
        <begin position="4"/>
        <end position="160"/>
    </location>
</feature>
<keyword evidence="1" id="KW-0805">Transcription regulation</keyword>
<gene>
    <name evidence="7" type="ORF">Sjap_001112</name>
</gene>
<evidence type="ECO:0000313" key="7">
    <source>
        <dbReference type="EMBL" id="KAK9153632.1"/>
    </source>
</evidence>
<keyword evidence="3" id="KW-0804">Transcription</keyword>
<comment type="caution">
    <text evidence="7">The sequence shown here is derived from an EMBL/GenBank/DDBJ whole genome shotgun (WGS) entry which is preliminary data.</text>
</comment>
<dbReference type="SUPFAM" id="SSF101941">
    <property type="entry name" value="NAC domain"/>
    <property type="match status" value="1"/>
</dbReference>
<reference evidence="7 8" key="1">
    <citation type="submission" date="2024-01" db="EMBL/GenBank/DDBJ databases">
        <title>Genome assemblies of Stephania.</title>
        <authorList>
            <person name="Yang L."/>
        </authorList>
    </citation>
    <scope>NUCLEOTIDE SEQUENCE [LARGE SCALE GENOMIC DNA]</scope>
    <source>
        <strain evidence="7">QJT</strain>
        <tissue evidence="7">Leaf</tissue>
    </source>
</reference>
<feature type="region of interest" description="Disordered" evidence="5">
    <location>
        <begin position="204"/>
        <end position="240"/>
    </location>
</feature>
<evidence type="ECO:0000256" key="3">
    <source>
        <dbReference type="ARBA" id="ARBA00023163"/>
    </source>
</evidence>
<keyword evidence="4" id="KW-0539">Nucleus</keyword>
<evidence type="ECO:0000256" key="5">
    <source>
        <dbReference type="SAM" id="MobiDB-lite"/>
    </source>
</evidence>
<dbReference type="AlphaFoldDB" id="A0AAP0KLM4"/>
<accession>A0AAP0KLM4</accession>
<dbReference type="GO" id="GO:0006355">
    <property type="term" value="P:regulation of DNA-templated transcription"/>
    <property type="evidence" value="ECO:0007669"/>
    <property type="project" value="InterPro"/>
</dbReference>
<feature type="compositionally biased region" description="Polar residues" evidence="5">
    <location>
        <begin position="221"/>
        <end position="233"/>
    </location>
</feature>
<feature type="compositionally biased region" description="Low complexity" evidence="5">
    <location>
        <begin position="209"/>
        <end position="220"/>
    </location>
</feature>
<dbReference type="Pfam" id="PF02365">
    <property type="entry name" value="NAM"/>
    <property type="match status" value="1"/>
</dbReference>
<evidence type="ECO:0000256" key="1">
    <source>
        <dbReference type="ARBA" id="ARBA00023015"/>
    </source>
</evidence>
<dbReference type="GO" id="GO:0003677">
    <property type="term" value="F:DNA binding"/>
    <property type="evidence" value="ECO:0007669"/>
    <property type="project" value="UniProtKB-KW"/>
</dbReference>
<evidence type="ECO:0000259" key="6">
    <source>
        <dbReference type="PROSITE" id="PS51005"/>
    </source>
</evidence>
<dbReference type="Gene3D" id="2.170.150.80">
    <property type="entry name" value="NAC domain"/>
    <property type="match status" value="1"/>
</dbReference>
<dbReference type="PROSITE" id="PS51005">
    <property type="entry name" value="NAC"/>
    <property type="match status" value="1"/>
</dbReference>
<evidence type="ECO:0000256" key="4">
    <source>
        <dbReference type="ARBA" id="ARBA00023242"/>
    </source>
</evidence>
<name>A0AAP0KLM4_9MAGN</name>
<dbReference type="Proteomes" id="UP001417504">
    <property type="component" value="Unassembled WGS sequence"/>
</dbReference>
<sequence length="260" mass="29971">MEDLPPGFRFYPTEEELISFYLHHKLQATRPQLDRVIPVVDIYELEPSHLPPEYTGELCQGDPEQWFFFSARQEREARGGRPSRTTSYGYWKATGSPSFVRSSTNQIIGMKKTMVFYRGRAPNGRKTNWKMNEYKQIKQPYSPNDPQLRHEFSLCRVYIKTGRLRSFDRRPIEAGAAPQLPDFHGDHQHSGDDQVRMMINPPLLADDQSSSSACPANNSPDPGQTSITNNIGEQSGDHDNWQMDQEDLQLLLELEKLNWV</sequence>
<keyword evidence="8" id="KW-1185">Reference proteome</keyword>
<dbReference type="InterPro" id="IPR036093">
    <property type="entry name" value="NAC_dom_sf"/>
</dbReference>
<dbReference type="EMBL" id="JBBNAE010000001">
    <property type="protein sequence ID" value="KAK9153632.1"/>
    <property type="molecule type" value="Genomic_DNA"/>
</dbReference>
<keyword evidence="2" id="KW-0238">DNA-binding</keyword>
<protein>
    <recommendedName>
        <fullName evidence="6">NAC domain-containing protein</fullName>
    </recommendedName>
</protein>